<dbReference type="EMBL" id="BK057794">
    <property type="protein sequence ID" value="DAE92146.1"/>
    <property type="molecule type" value="Genomic_DNA"/>
</dbReference>
<sequence length="131" mass="13930">MAIIIENTSQKVIGIGEVTVLPGEKATVPVAFETSPVLEVYKRIGAAKITGKPTTEKDTEDKKAAEEETAKVKAAEEKAAADEALRQARLASLDGISEEALASLAQELGINPADCKDQTDIIKKVKAKLKK</sequence>
<evidence type="ECO:0000313" key="1">
    <source>
        <dbReference type="EMBL" id="DAE92146.1"/>
    </source>
</evidence>
<name>A0A8S5RS26_9CAUD</name>
<organism evidence="1">
    <name type="scientific">Myoviridae sp. ct5xZ3</name>
    <dbReference type="NCBI Taxonomy" id="2827601"/>
    <lineage>
        <taxon>Viruses</taxon>
        <taxon>Duplodnaviria</taxon>
        <taxon>Heunggongvirae</taxon>
        <taxon>Uroviricota</taxon>
        <taxon>Caudoviricetes</taxon>
    </lineage>
</organism>
<proteinExistence type="predicted"/>
<accession>A0A8S5RS26</accession>
<protein>
    <submittedName>
        <fullName evidence="1">Uncharacterized protein</fullName>
    </submittedName>
</protein>
<reference evidence="1" key="1">
    <citation type="journal article" date="2021" name="Proc. Natl. Acad. Sci. U.S.A.">
        <title>A Catalog of Tens of Thousands of Viruses from Human Metagenomes Reveals Hidden Associations with Chronic Diseases.</title>
        <authorList>
            <person name="Tisza M.J."/>
            <person name="Buck C.B."/>
        </authorList>
    </citation>
    <scope>NUCLEOTIDE SEQUENCE</scope>
    <source>
        <strain evidence="1">Ct5xZ3</strain>
    </source>
</reference>